<dbReference type="GO" id="GO:0016020">
    <property type="term" value="C:membrane"/>
    <property type="evidence" value="ECO:0007669"/>
    <property type="project" value="InterPro"/>
</dbReference>
<sequence length="303" mass="33309">MLLFTIITLTTFAVLIRIVANPLANVFQKQLTQRTADPLFITSATYGLLTLFCLAFSAHFQFTGLSPLFWQSILLTSILAMFGNVFLVKALHIGDLSVLGPINAYKAVVGMVVSIFLLNEIPDWWGLAGIILIIVGSYIVLGHNQQRSGLSWWSVGTSLFQRPEVKLRLAALVFSAIDGVFLKKAILVSTPATAFFYWCLLGFLFTFVWVLLTLRKQWRQQVDLLVAHKLTYVALCLAVGITQLASNIALAGMPVGYALALFQTSALISVLFGYQFFKEQGILRKLIGASVMVIGAVLITILG</sequence>
<dbReference type="AlphaFoldDB" id="A0A1I1WT95"/>
<feature type="transmembrane region" description="Helical" evidence="1">
    <location>
        <begin position="99"/>
        <end position="118"/>
    </location>
</feature>
<evidence type="ECO:0000313" key="4">
    <source>
        <dbReference type="Proteomes" id="UP000198598"/>
    </source>
</evidence>
<dbReference type="Proteomes" id="UP000198598">
    <property type="component" value="Unassembled WGS sequence"/>
</dbReference>
<dbReference type="InterPro" id="IPR000620">
    <property type="entry name" value="EamA_dom"/>
</dbReference>
<accession>A0A1I1WT95</accession>
<dbReference type="Pfam" id="PF00892">
    <property type="entry name" value="EamA"/>
    <property type="match status" value="2"/>
</dbReference>
<feature type="transmembrane region" description="Helical" evidence="1">
    <location>
        <begin position="39"/>
        <end position="62"/>
    </location>
</feature>
<evidence type="ECO:0000256" key="1">
    <source>
        <dbReference type="SAM" id="Phobius"/>
    </source>
</evidence>
<evidence type="ECO:0000259" key="2">
    <source>
        <dbReference type="Pfam" id="PF00892"/>
    </source>
</evidence>
<keyword evidence="4" id="KW-1185">Reference proteome</keyword>
<dbReference type="EMBL" id="FOLQ01000009">
    <property type="protein sequence ID" value="SFD98221.1"/>
    <property type="molecule type" value="Genomic_DNA"/>
</dbReference>
<feature type="transmembrane region" description="Helical" evidence="1">
    <location>
        <begin position="169"/>
        <end position="189"/>
    </location>
</feature>
<reference evidence="3 4" key="1">
    <citation type="submission" date="2016-10" db="EMBL/GenBank/DDBJ databases">
        <authorList>
            <person name="de Groot N.N."/>
        </authorList>
    </citation>
    <scope>NUCLEOTIDE SEQUENCE [LARGE SCALE GENOMIC DNA]</scope>
    <source>
        <strain evidence="3 4">DSM 26130</strain>
    </source>
</reference>
<organism evidence="3 4">
    <name type="scientific">Spirosoma endophyticum</name>
    <dbReference type="NCBI Taxonomy" id="662367"/>
    <lineage>
        <taxon>Bacteria</taxon>
        <taxon>Pseudomonadati</taxon>
        <taxon>Bacteroidota</taxon>
        <taxon>Cytophagia</taxon>
        <taxon>Cytophagales</taxon>
        <taxon>Cytophagaceae</taxon>
        <taxon>Spirosoma</taxon>
    </lineage>
</organism>
<keyword evidence="1" id="KW-0812">Transmembrane</keyword>
<feature type="transmembrane region" description="Helical" evidence="1">
    <location>
        <begin position="195"/>
        <end position="214"/>
    </location>
</feature>
<feature type="transmembrane region" description="Helical" evidence="1">
    <location>
        <begin position="68"/>
        <end position="87"/>
    </location>
</feature>
<dbReference type="SUPFAM" id="SSF103481">
    <property type="entry name" value="Multidrug resistance efflux transporter EmrE"/>
    <property type="match status" value="2"/>
</dbReference>
<dbReference type="RefSeq" id="WP_093829882.1">
    <property type="nucleotide sequence ID" value="NZ_FOLQ01000009.1"/>
</dbReference>
<keyword evidence="1" id="KW-1133">Transmembrane helix</keyword>
<dbReference type="InterPro" id="IPR037185">
    <property type="entry name" value="EmrE-like"/>
</dbReference>
<dbReference type="STRING" id="662367.SAMN05216167_10959"/>
<feature type="domain" description="EamA" evidence="2">
    <location>
        <begin position="169"/>
        <end position="300"/>
    </location>
</feature>
<proteinExistence type="predicted"/>
<name>A0A1I1WT95_9BACT</name>
<feature type="transmembrane region" description="Helical" evidence="1">
    <location>
        <begin position="6"/>
        <end position="27"/>
    </location>
</feature>
<feature type="transmembrane region" description="Helical" evidence="1">
    <location>
        <begin position="255"/>
        <end position="274"/>
    </location>
</feature>
<gene>
    <name evidence="3" type="ORF">SAMN05216167_10959</name>
</gene>
<evidence type="ECO:0000313" key="3">
    <source>
        <dbReference type="EMBL" id="SFD98221.1"/>
    </source>
</evidence>
<feature type="transmembrane region" description="Helical" evidence="1">
    <location>
        <begin position="286"/>
        <end position="302"/>
    </location>
</feature>
<feature type="transmembrane region" description="Helical" evidence="1">
    <location>
        <begin position="226"/>
        <end position="249"/>
    </location>
</feature>
<protein>
    <submittedName>
        <fullName evidence="3">EamA-like transporter family protein</fullName>
    </submittedName>
</protein>
<dbReference type="OrthoDB" id="9795255at2"/>
<dbReference type="Gene3D" id="1.10.3730.20">
    <property type="match status" value="1"/>
</dbReference>
<feature type="domain" description="EamA" evidence="2">
    <location>
        <begin position="24"/>
        <end position="141"/>
    </location>
</feature>
<keyword evidence="1" id="KW-0472">Membrane</keyword>
<feature type="transmembrane region" description="Helical" evidence="1">
    <location>
        <begin position="124"/>
        <end position="141"/>
    </location>
</feature>